<proteinExistence type="predicted"/>
<dbReference type="SUPFAM" id="SSF52540">
    <property type="entry name" value="P-loop containing nucleoside triphosphate hydrolases"/>
    <property type="match status" value="1"/>
</dbReference>
<dbReference type="InterPro" id="IPR030547">
    <property type="entry name" value="XRCC2"/>
</dbReference>
<dbReference type="PANTHER" id="PTHR46644">
    <property type="entry name" value="DNA REPAIR PROTEIN XRCC2"/>
    <property type="match status" value="1"/>
</dbReference>
<protein>
    <submittedName>
        <fullName evidence="1">DNA repair protein XRCC2</fullName>
    </submittedName>
</protein>
<dbReference type="EMBL" id="CP099419">
    <property type="protein sequence ID" value="USW49296.1"/>
    <property type="molecule type" value="Genomic_DNA"/>
</dbReference>
<sequence>MAVEEFGKKLLMEVEEVGLDELLNDLRLQQAQSTPTIHFGLPQLDSLVQCMLETRNAHSKTTASPPIIELMSSHASSGKTQLLYHLTALAVLPTYLRGRQGAVLYFDLDRRFSVPRLAQQIKRIVLAHSPEARRTATSSTAIDKSSVQEVIEECLRHVQIYKPHTLAKTVSTLNNLQSYLFKTSAHHSFDRAVAFIAIDSASALYWQTRAEADEAALIASTSKGAPPHNSIGYTHLAAALRSASRTFSAPVIYTARDYNPPPKVSQQFSSAFGGFDAFSLRPSLPAPFNAQNSATLRLVIRKADIRKLPIEISVEDALREEESRRKVVGLGRFECFVNEWGVEEKVLQKLRAKGAMFEVFITAEGIKVGDGPE</sequence>
<dbReference type="GO" id="GO:0033063">
    <property type="term" value="C:Rad51B-Rad51C-Rad51D-XRCC2 complex"/>
    <property type="evidence" value="ECO:0007669"/>
    <property type="project" value="InterPro"/>
</dbReference>
<keyword evidence="2" id="KW-1185">Reference proteome</keyword>
<accession>A0A9Q9ANP2</accession>
<gene>
    <name evidence="1" type="ORF">Slin15195_G026150</name>
</gene>
<evidence type="ECO:0000313" key="2">
    <source>
        <dbReference type="Proteomes" id="UP001056384"/>
    </source>
</evidence>
<evidence type="ECO:0000313" key="1">
    <source>
        <dbReference type="EMBL" id="USW49296.1"/>
    </source>
</evidence>
<dbReference type="GO" id="GO:0042148">
    <property type="term" value="P:DNA strand invasion"/>
    <property type="evidence" value="ECO:0007669"/>
    <property type="project" value="TreeGrafter"/>
</dbReference>
<dbReference type="OrthoDB" id="420422at2759"/>
<dbReference type="GO" id="GO:0000724">
    <property type="term" value="P:double-strand break repair via homologous recombination"/>
    <property type="evidence" value="ECO:0007669"/>
    <property type="project" value="InterPro"/>
</dbReference>
<dbReference type="Proteomes" id="UP001056384">
    <property type="component" value="Chromosome 2"/>
</dbReference>
<dbReference type="GO" id="GO:0000400">
    <property type="term" value="F:four-way junction DNA binding"/>
    <property type="evidence" value="ECO:0007669"/>
    <property type="project" value="TreeGrafter"/>
</dbReference>
<dbReference type="Gene3D" id="3.40.50.300">
    <property type="entry name" value="P-loop containing nucleotide triphosphate hydrolases"/>
    <property type="match status" value="1"/>
</dbReference>
<name>A0A9Q9ANP2_9PEZI</name>
<dbReference type="GO" id="GO:0005815">
    <property type="term" value="C:microtubule organizing center"/>
    <property type="evidence" value="ECO:0007669"/>
    <property type="project" value="TreeGrafter"/>
</dbReference>
<organism evidence="1 2">
    <name type="scientific">Septoria linicola</name>
    <dbReference type="NCBI Taxonomy" id="215465"/>
    <lineage>
        <taxon>Eukaryota</taxon>
        <taxon>Fungi</taxon>
        <taxon>Dikarya</taxon>
        <taxon>Ascomycota</taxon>
        <taxon>Pezizomycotina</taxon>
        <taxon>Dothideomycetes</taxon>
        <taxon>Dothideomycetidae</taxon>
        <taxon>Mycosphaerellales</taxon>
        <taxon>Mycosphaerellaceae</taxon>
        <taxon>Septoria</taxon>
    </lineage>
</organism>
<reference evidence="1" key="1">
    <citation type="submission" date="2022-06" db="EMBL/GenBank/DDBJ databases">
        <title>Complete genome sequences of two strains of the flax pathogen Septoria linicola.</title>
        <authorList>
            <person name="Lapalu N."/>
            <person name="Simon A."/>
            <person name="Demenou B."/>
            <person name="Paumier D."/>
            <person name="Guillot M.-P."/>
            <person name="Gout L."/>
            <person name="Valade R."/>
        </authorList>
    </citation>
    <scope>NUCLEOTIDE SEQUENCE</scope>
    <source>
        <strain evidence="1">SE15195</strain>
    </source>
</reference>
<dbReference type="PANTHER" id="PTHR46644:SF2">
    <property type="entry name" value="DNA REPAIR PROTEIN XRCC2"/>
    <property type="match status" value="1"/>
</dbReference>
<dbReference type="CDD" id="cd19490">
    <property type="entry name" value="XRCC2"/>
    <property type="match status" value="1"/>
</dbReference>
<dbReference type="GO" id="GO:0005657">
    <property type="term" value="C:replication fork"/>
    <property type="evidence" value="ECO:0007669"/>
    <property type="project" value="InterPro"/>
</dbReference>
<dbReference type="AlphaFoldDB" id="A0A9Q9ANP2"/>
<dbReference type="InterPro" id="IPR027417">
    <property type="entry name" value="P-loop_NTPase"/>
</dbReference>